<proteinExistence type="predicted"/>
<organism evidence="1 2">
    <name type="scientific">Rhododendron simsii</name>
    <name type="common">Sims's rhododendron</name>
    <dbReference type="NCBI Taxonomy" id="118357"/>
    <lineage>
        <taxon>Eukaryota</taxon>
        <taxon>Viridiplantae</taxon>
        <taxon>Streptophyta</taxon>
        <taxon>Embryophyta</taxon>
        <taxon>Tracheophyta</taxon>
        <taxon>Spermatophyta</taxon>
        <taxon>Magnoliopsida</taxon>
        <taxon>eudicotyledons</taxon>
        <taxon>Gunneridae</taxon>
        <taxon>Pentapetalae</taxon>
        <taxon>asterids</taxon>
        <taxon>Ericales</taxon>
        <taxon>Ericaceae</taxon>
        <taxon>Ericoideae</taxon>
        <taxon>Rhodoreae</taxon>
        <taxon>Rhododendron</taxon>
    </lineage>
</organism>
<gene>
    <name evidence="1" type="ORF">RHSIM_Rhsim05G0102400</name>
</gene>
<evidence type="ECO:0000313" key="2">
    <source>
        <dbReference type="Proteomes" id="UP000626092"/>
    </source>
</evidence>
<dbReference type="OrthoDB" id="10422440at2759"/>
<name>A0A834H1F0_RHOSS</name>
<accession>A0A834H1F0</accession>
<reference evidence="1" key="1">
    <citation type="submission" date="2019-11" db="EMBL/GenBank/DDBJ databases">
        <authorList>
            <person name="Liu Y."/>
            <person name="Hou J."/>
            <person name="Li T.-Q."/>
            <person name="Guan C.-H."/>
            <person name="Wu X."/>
            <person name="Wu H.-Z."/>
            <person name="Ling F."/>
            <person name="Zhang R."/>
            <person name="Shi X.-G."/>
            <person name="Ren J.-P."/>
            <person name="Chen E.-F."/>
            <person name="Sun J.-M."/>
        </authorList>
    </citation>
    <scope>NUCLEOTIDE SEQUENCE</scope>
    <source>
        <strain evidence="1">Adult_tree_wgs_1</strain>
        <tissue evidence="1">Leaves</tissue>
    </source>
</reference>
<evidence type="ECO:0000313" key="1">
    <source>
        <dbReference type="EMBL" id="KAF7143642.1"/>
    </source>
</evidence>
<sequence>MMARDRSILEKNLLHSAMDFAEVDIVSGVTMLGAGDGGLEGGVCGGEEKELPKMCYANCIFHEPTLAAETDADFGLEIGLF</sequence>
<keyword evidence="2" id="KW-1185">Reference proteome</keyword>
<dbReference type="Proteomes" id="UP000626092">
    <property type="component" value="Unassembled WGS sequence"/>
</dbReference>
<dbReference type="EMBL" id="WJXA01000005">
    <property type="protein sequence ID" value="KAF7143642.1"/>
    <property type="molecule type" value="Genomic_DNA"/>
</dbReference>
<dbReference type="AlphaFoldDB" id="A0A834H1F0"/>
<protein>
    <submittedName>
        <fullName evidence="1">Uncharacterized protein</fullName>
    </submittedName>
</protein>
<comment type="caution">
    <text evidence="1">The sequence shown here is derived from an EMBL/GenBank/DDBJ whole genome shotgun (WGS) entry which is preliminary data.</text>
</comment>